<feature type="region of interest" description="Disordered" evidence="1">
    <location>
        <begin position="259"/>
        <end position="279"/>
    </location>
</feature>
<dbReference type="GO" id="GO:0008526">
    <property type="term" value="F:phosphatidylinositol transfer activity"/>
    <property type="evidence" value="ECO:0007669"/>
    <property type="project" value="TreeGrafter"/>
</dbReference>
<reference evidence="3 4" key="1">
    <citation type="submission" date="2018-02" db="EMBL/GenBank/DDBJ databases">
        <title>Genome sequence of the basidiomycete white-rot fungus Phlebia centrifuga.</title>
        <authorList>
            <person name="Granchi Z."/>
            <person name="Peng M."/>
            <person name="de Vries R.P."/>
            <person name="Hilden K."/>
            <person name="Makela M.R."/>
            <person name="Grigoriev I."/>
            <person name="Riley R."/>
        </authorList>
    </citation>
    <scope>NUCLEOTIDE SEQUENCE [LARGE SCALE GENOMIC DNA]</scope>
    <source>
        <strain evidence="3 4">FBCC195</strain>
    </source>
</reference>
<keyword evidence="4" id="KW-1185">Reference proteome</keyword>
<dbReference type="AlphaFoldDB" id="A0A2R6NGD3"/>
<organism evidence="3 4">
    <name type="scientific">Hermanssonia centrifuga</name>
    <dbReference type="NCBI Taxonomy" id="98765"/>
    <lineage>
        <taxon>Eukaryota</taxon>
        <taxon>Fungi</taxon>
        <taxon>Dikarya</taxon>
        <taxon>Basidiomycota</taxon>
        <taxon>Agaricomycotina</taxon>
        <taxon>Agaricomycetes</taxon>
        <taxon>Polyporales</taxon>
        <taxon>Meruliaceae</taxon>
        <taxon>Hermanssonia</taxon>
    </lineage>
</organism>
<dbReference type="SMART" id="SM00516">
    <property type="entry name" value="SEC14"/>
    <property type="match status" value="1"/>
</dbReference>
<dbReference type="OrthoDB" id="75724at2759"/>
<dbReference type="CDD" id="cd00170">
    <property type="entry name" value="SEC14"/>
    <property type="match status" value="1"/>
</dbReference>
<evidence type="ECO:0000313" key="3">
    <source>
        <dbReference type="EMBL" id="PSR71379.1"/>
    </source>
</evidence>
<proteinExistence type="predicted"/>
<dbReference type="Proteomes" id="UP000186601">
    <property type="component" value="Unassembled WGS sequence"/>
</dbReference>
<protein>
    <recommendedName>
        <fullName evidence="2">CRAL-TRIO domain-containing protein</fullName>
    </recommendedName>
</protein>
<dbReference type="InterPro" id="IPR036865">
    <property type="entry name" value="CRAL-TRIO_dom_sf"/>
</dbReference>
<feature type="compositionally biased region" description="Polar residues" evidence="1">
    <location>
        <begin position="20"/>
        <end position="30"/>
    </location>
</feature>
<evidence type="ECO:0000313" key="4">
    <source>
        <dbReference type="Proteomes" id="UP000186601"/>
    </source>
</evidence>
<dbReference type="PROSITE" id="PS50191">
    <property type="entry name" value="CRAL_TRIO"/>
    <property type="match status" value="1"/>
</dbReference>
<feature type="region of interest" description="Disordered" evidence="1">
    <location>
        <begin position="1"/>
        <end position="30"/>
    </location>
</feature>
<sequence>MASSEKQLRELAAPVPDLTGVTQPQGTDLTASQQKALETVLAHFSQPDYELSGAKDGEGKLREEEMFWLALTGKEVVFGFDVNGRPALYLCPSRQNTDESIRQVQFNVFMLERCIELMGPGVESVALMIDYGQKSAKSPSISLSRMVLNILQTHYPERLGRALIINVPFLLNAFYKLITPLIDPVTRDKMRFNPKAVEDGLFTVDSVWKEFGGNIEFKYEHSTYWPQFMEMTTARRKVQMEKWHSLGGKVGLKEWDIKGGDDNTQVPDAGEKFLGDSET</sequence>
<dbReference type="SUPFAM" id="SSF52087">
    <property type="entry name" value="CRAL/TRIO domain"/>
    <property type="match status" value="1"/>
</dbReference>
<dbReference type="STRING" id="98765.A0A2R6NGD3"/>
<evidence type="ECO:0000259" key="2">
    <source>
        <dbReference type="PROSITE" id="PS50191"/>
    </source>
</evidence>
<comment type="caution">
    <text evidence="3">The sequence shown here is derived from an EMBL/GenBank/DDBJ whole genome shotgun (WGS) entry which is preliminary data.</text>
</comment>
<dbReference type="EMBL" id="MLYV02001286">
    <property type="protein sequence ID" value="PSR71379.1"/>
    <property type="molecule type" value="Genomic_DNA"/>
</dbReference>
<name>A0A2R6NGD3_9APHY</name>
<feature type="domain" description="CRAL-TRIO" evidence="2">
    <location>
        <begin position="77"/>
        <end position="219"/>
    </location>
</feature>
<accession>A0A2R6NGD3</accession>
<dbReference type="PANTHER" id="PTHR45824">
    <property type="entry name" value="GH16843P"/>
    <property type="match status" value="1"/>
</dbReference>
<evidence type="ECO:0000256" key="1">
    <source>
        <dbReference type="SAM" id="MobiDB-lite"/>
    </source>
</evidence>
<dbReference type="Gene3D" id="3.40.525.10">
    <property type="entry name" value="CRAL-TRIO lipid binding domain"/>
    <property type="match status" value="1"/>
</dbReference>
<dbReference type="PANTHER" id="PTHR45824:SF29">
    <property type="entry name" value="GH16843P"/>
    <property type="match status" value="1"/>
</dbReference>
<dbReference type="InterPro" id="IPR052578">
    <property type="entry name" value="PI_Transfer_CRAL-TRIO"/>
</dbReference>
<feature type="compositionally biased region" description="Basic and acidic residues" evidence="1">
    <location>
        <begin position="269"/>
        <end position="279"/>
    </location>
</feature>
<dbReference type="Pfam" id="PF00650">
    <property type="entry name" value="CRAL_TRIO"/>
    <property type="match status" value="1"/>
</dbReference>
<dbReference type="InterPro" id="IPR001251">
    <property type="entry name" value="CRAL-TRIO_dom"/>
</dbReference>
<gene>
    <name evidence="3" type="ORF">PHLCEN_2v12755</name>
</gene>